<dbReference type="InterPro" id="IPR013830">
    <property type="entry name" value="SGNH_hydro"/>
</dbReference>
<gene>
    <name evidence="2" type="ORF">ABR189_24140</name>
</gene>
<dbReference type="RefSeq" id="WP_354663063.1">
    <property type="nucleotide sequence ID" value="NZ_JBEXAC010000002.1"/>
</dbReference>
<dbReference type="InterPro" id="IPR051532">
    <property type="entry name" value="Ester_Hydrolysis_Enzymes"/>
</dbReference>
<organism evidence="2 3">
    <name type="scientific">Chitinophaga defluvii</name>
    <dbReference type="NCBI Taxonomy" id="3163343"/>
    <lineage>
        <taxon>Bacteria</taxon>
        <taxon>Pseudomonadati</taxon>
        <taxon>Bacteroidota</taxon>
        <taxon>Chitinophagia</taxon>
        <taxon>Chitinophagales</taxon>
        <taxon>Chitinophagaceae</taxon>
        <taxon>Chitinophaga</taxon>
    </lineage>
</organism>
<sequence length="223" mass="25461">MKKIFGLLSLLSCGHLLIAQQKIDSNYANPYYLQRMEYFNQVPKQHNNIVFLGNSITERGKWQDLLPGMKVINRGIGGDNTFGVLGRLDGILAEKPARIYLLIGINDLGRGLPIAVIIHNYQRIIARIKQLSPKTKVYIQSVLPLNEAVLPYAYLKGKNVKVQELNVAIQQVVQEHHLTYINLHEVFADEQGELKKELTEDGIHLKPMAYVEWVKYLKAKKFI</sequence>
<dbReference type="Gene3D" id="3.40.50.1110">
    <property type="entry name" value="SGNH hydrolase"/>
    <property type="match status" value="1"/>
</dbReference>
<feature type="domain" description="SGNH hydrolase-type esterase" evidence="1">
    <location>
        <begin position="51"/>
        <end position="208"/>
    </location>
</feature>
<dbReference type="InterPro" id="IPR036514">
    <property type="entry name" value="SGNH_hydro_sf"/>
</dbReference>
<reference evidence="2 3" key="1">
    <citation type="submission" date="2024-06" db="EMBL/GenBank/DDBJ databases">
        <title>Chitinophaga defluvii sp. nov., isolated from municipal sewage.</title>
        <authorList>
            <person name="Zhang L."/>
        </authorList>
    </citation>
    <scope>NUCLEOTIDE SEQUENCE [LARGE SCALE GENOMIC DNA]</scope>
    <source>
        <strain evidence="2 3">H8</strain>
    </source>
</reference>
<proteinExistence type="predicted"/>
<keyword evidence="3" id="KW-1185">Reference proteome</keyword>
<dbReference type="PANTHER" id="PTHR30383">
    <property type="entry name" value="THIOESTERASE 1/PROTEASE 1/LYSOPHOSPHOLIPASE L1"/>
    <property type="match status" value="1"/>
</dbReference>
<dbReference type="Pfam" id="PF13472">
    <property type="entry name" value="Lipase_GDSL_2"/>
    <property type="match status" value="1"/>
</dbReference>
<evidence type="ECO:0000313" key="3">
    <source>
        <dbReference type="Proteomes" id="UP001549749"/>
    </source>
</evidence>
<dbReference type="EMBL" id="JBEXAC010000002">
    <property type="protein sequence ID" value="MET7000504.1"/>
    <property type="molecule type" value="Genomic_DNA"/>
</dbReference>
<comment type="caution">
    <text evidence="2">The sequence shown here is derived from an EMBL/GenBank/DDBJ whole genome shotgun (WGS) entry which is preliminary data.</text>
</comment>
<dbReference type="SUPFAM" id="SSF52266">
    <property type="entry name" value="SGNH hydrolase"/>
    <property type="match status" value="1"/>
</dbReference>
<name>A0ABV2TEG3_9BACT</name>
<dbReference type="PANTHER" id="PTHR30383:SF5">
    <property type="entry name" value="SGNH HYDROLASE-TYPE ESTERASE DOMAIN-CONTAINING PROTEIN"/>
    <property type="match status" value="1"/>
</dbReference>
<evidence type="ECO:0000259" key="1">
    <source>
        <dbReference type="Pfam" id="PF13472"/>
    </source>
</evidence>
<accession>A0ABV2TEG3</accession>
<protein>
    <submittedName>
        <fullName evidence="2">GDSL-type esterase/lipase family protein</fullName>
    </submittedName>
</protein>
<evidence type="ECO:0000313" key="2">
    <source>
        <dbReference type="EMBL" id="MET7000504.1"/>
    </source>
</evidence>
<dbReference type="Proteomes" id="UP001549749">
    <property type="component" value="Unassembled WGS sequence"/>
</dbReference>